<keyword evidence="3" id="KW-1185">Reference proteome</keyword>
<dbReference type="EMBL" id="KN848063">
    <property type="protein sequence ID" value="KIY03135.1"/>
    <property type="molecule type" value="Genomic_DNA"/>
</dbReference>
<feature type="region of interest" description="Disordered" evidence="1">
    <location>
        <begin position="586"/>
        <end position="608"/>
    </location>
</feature>
<protein>
    <submittedName>
        <fullName evidence="2">Uncharacterized protein</fullName>
    </submittedName>
</protein>
<feature type="compositionally biased region" description="Polar residues" evidence="1">
    <location>
        <begin position="70"/>
        <end position="88"/>
    </location>
</feature>
<evidence type="ECO:0000313" key="2">
    <source>
        <dbReference type="EMBL" id="KIY03135.1"/>
    </source>
</evidence>
<feature type="region of interest" description="Disordered" evidence="1">
    <location>
        <begin position="137"/>
        <end position="157"/>
    </location>
</feature>
<feature type="compositionally biased region" description="Polar residues" evidence="1">
    <location>
        <begin position="19"/>
        <end position="42"/>
    </location>
</feature>
<proteinExistence type="predicted"/>
<gene>
    <name evidence="2" type="ORF">Z520_01602</name>
</gene>
<reference evidence="2 3" key="1">
    <citation type="submission" date="2015-01" db="EMBL/GenBank/DDBJ databases">
        <title>The Genome Sequence of Fonsecaea multimorphosa CBS 102226.</title>
        <authorList>
            <consortium name="The Broad Institute Genomics Platform"/>
            <person name="Cuomo C."/>
            <person name="de Hoog S."/>
            <person name="Gorbushina A."/>
            <person name="Stielow B."/>
            <person name="Teixiera M."/>
            <person name="Abouelleil A."/>
            <person name="Chapman S.B."/>
            <person name="Priest M."/>
            <person name="Young S.K."/>
            <person name="Wortman J."/>
            <person name="Nusbaum C."/>
            <person name="Birren B."/>
        </authorList>
    </citation>
    <scope>NUCLEOTIDE SEQUENCE [LARGE SCALE GENOMIC DNA]</scope>
    <source>
        <strain evidence="2 3">CBS 102226</strain>
    </source>
</reference>
<dbReference type="RefSeq" id="XP_016637257.1">
    <property type="nucleotide sequence ID" value="XM_016772118.1"/>
</dbReference>
<evidence type="ECO:0000256" key="1">
    <source>
        <dbReference type="SAM" id="MobiDB-lite"/>
    </source>
</evidence>
<dbReference type="OrthoDB" id="3557758at2759"/>
<dbReference type="Proteomes" id="UP000053411">
    <property type="component" value="Unassembled WGS sequence"/>
</dbReference>
<name>A0A0D2KI22_9EURO</name>
<feature type="region of interest" description="Disordered" evidence="1">
    <location>
        <begin position="1"/>
        <end position="94"/>
    </location>
</feature>
<feature type="compositionally biased region" description="Polar residues" evidence="1">
    <location>
        <begin position="209"/>
        <end position="224"/>
    </location>
</feature>
<accession>A0A0D2KI22</accession>
<dbReference type="VEuPathDB" id="FungiDB:Z520_01602"/>
<dbReference type="GeneID" id="27707348"/>
<sequence>MSTQSLSNHDAVAAPSHLKQASSTTALPKSKTMDSLLSSSRDTITRRRLLQPLDPPLPRTQTLGNISCFGPSTESPSPRKPTSISLSPAGQHHDNASQLNIADALMESRMSEKEMDLMIQVQREAAINRARLRNACQHRNPPERAPSVQSPRSTVDRAPTLKLALNDVANTQRLETMKRTSSSGRLLFINSTLANKNWRDGDLPTSTTLSTSIGSDTSLNQSQDSDNDPRHVYVAEDTSYWTGRYMSLCDRFRMKELNRPPHSPSESTEKKIDREFENSEKVRMNSVLNELKTHCKTGEALKSFEDFENILLKKLGISRQSLHRAGSLAFAGKDVERKFSESNGFKPFLLNTSTSPGNASTPTSRISSVNAEAVVTEPSKAFYGDGTMAKSKTTGNLASLIPLIPKRQYVIANNSLPKSNTVQLASHGRKTSYFDCSPETRAKAMKEREERASRRAAETHRRANSQLPAVGVVKSRGQSMVPASSSKTVKVSGSVPTQLNTSCLKVEPEEAVTDSLSVAMLESGHVRPPPSPVRQALPSRVELVEVPGGGKEKVVKSRRKTERQISGERVKTLFGAGMREVKKMGRRVSGMSWPGSSEELISPRSGSK</sequence>
<feature type="region of interest" description="Disordered" evidence="1">
    <location>
        <begin position="209"/>
        <end position="231"/>
    </location>
</feature>
<evidence type="ECO:0000313" key="3">
    <source>
        <dbReference type="Proteomes" id="UP000053411"/>
    </source>
</evidence>
<dbReference type="AlphaFoldDB" id="A0A0D2KI22"/>
<organism evidence="2 3">
    <name type="scientific">Fonsecaea multimorphosa CBS 102226</name>
    <dbReference type="NCBI Taxonomy" id="1442371"/>
    <lineage>
        <taxon>Eukaryota</taxon>
        <taxon>Fungi</taxon>
        <taxon>Dikarya</taxon>
        <taxon>Ascomycota</taxon>
        <taxon>Pezizomycotina</taxon>
        <taxon>Eurotiomycetes</taxon>
        <taxon>Chaetothyriomycetidae</taxon>
        <taxon>Chaetothyriales</taxon>
        <taxon>Herpotrichiellaceae</taxon>
        <taxon>Fonsecaea</taxon>
    </lineage>
</organism>